<organism evidence="3 4">
    <name type="scientific">Cadophora malorum</name>
    <dbReference type="NCBI Taxonomy" id="108018"/>
    <lineage>
        <taxon>Eukaryota</taxon>
        <taxon>Fungi</taxon>
        <taxon>Dikarya</taxon>
        <taxon>Ascomycota</taxon>
        <taxon>Pezizomycotina</taxon>
        <taxon>Leotiomycetes</taxon>
        <taxon>Helotiales</taxon>
        <taxon>Ploettnerulaceae</taxon>
        <taxon>Cadophora</taxon>
    </lineage>
</organism>
<keyword evidence="2" id="KW-0472">Membrane</keyword>
<evidence type="ECO:0000256" key="2">
    <source>
        <dbReference type="SAM" id="Phobius"/>
    </source>
</evidence>
<gene>
    <name evidence="3" type="ORF">IFR04_009780</name>
</gene>
<protein>
    <recommendedName>
        <fullName evidence="5">Mid2 domain-containing protein</fullName>
    </recommendedName>
</protein>
<name>A0A8H7WA21_9HELO</name>
<comment type="caution">
    <text evidence="3">The sequence shown here is derived from an EMBL/GenBank/DDBJ whole genome shotgun (WGS) entry which is preliminary data.</text>
</comment>
<keyword evidence="4" id="KW-1185">Reference proteome</keyword>
<dbReference type="OrthoDB" id="3560145at2759"/>
<feature type="transmembrane region" description="Helical" evidence="2">
    <location>
        <begin position="200"/>
        <end position="223"/>
    </location>
</feature>
<proteinExistence type="predicted"/>
<dbReference type="Proteomes" id="UP000664132">
    <property type="component" value="Unassembled WGS sequence"/>
</dbReference>
<reference evidence="3" key="1">
    <citation type="submission" date="2021-02" db="EMBL/GenBank/DDBJ databases">
        <title>Genome sequence Cadophora malorum strain M34.</title>
        <authorList>
            <person name="Stefanovic E."/>
            <person name="Vu D."/>
            <person name="Scully C."/>
            <person name="Dijksterhuis J."/>
            <person name="Roader J."/>
            <person name="Houbraken J."/>
        </authorList>
    </citation>
    <scope>NUCLEOTIDE SEQUENCE</scope>
    <source>
        <strain evidence="3">M34</strain>
    </source>
</reference>
<keyword evidence="2" id="KW-1133">Transmembrane helix</keyword>
<dbReference type="EMBL" id="JAFJYH010000165">
    <property type="protein sequence ID" value="KAG4417074.1"/>
    <property type="molecule type" value="Genomic_DNA"/>
</dbReference>
<accession>A0A8H7WA21</accession>
<keyword evidence="2" id="KW-0812">Transmembrane</keyword>
<evidence type="ECO:0008006" key="5">
    <source>
        <dbReference type="Google" id="ProtNLM"/>
    </source>
</evidence>
<sequence>MAQSLIFETPSKSVRATIPVNITWNPQTFGAGSGSFALSLWLLRSDSPGNEIINSYLPQVLARMSSSVYLRRVVADFFQENQSVFDNIVVWTPTLDDVTVDVPQLGSDQLAWEKTNDNPELSPFLTKFKGFSRGFTVQRPVADSSSSSSSLPSSSALSSSSSSLSISSPTSSATTTPAPTPAVGVESSASNSTASSTNNLPIILGLSIGLGLLLLIGIGAAFWGVRRYRRLKATASSHQPQKAYMSPGPSIHHKWELGGSGCLKL</sequence>
<feature type="region of interest" description="Disordered" evidence="1">
    <location>
        <begin position="140"/>
        <end position="195"/>
    </location>
</feature>
<evidence type="ECO:0000313" key="3">
    <source>
        <dbReference type="EMBL" id="KAG4417074.1"/>
    </source>
</evidence>
<evidence type="ECO:0000256" key="1">
    <source>
        <dbReference type="SAM" id="MobiDB-lite"/>
    </source>
</evidence>
<dbReference type="AlphaFoldDB" id="A0A8H7WA21"/>
<evidence type="ECO:0000313" key="4">
    <source>
        <dbReference type="Proteomes" id="UP000664132"/>
    </source>
</evidence>
<feature type="compositionally biased region" description="Low complexity" evidence="1">
    <location>
        <begin position="144"/>
        <end position="177"/>
    </location>
</feature>